<accession>A0AAW1JAK0</accession>
<dbReference type="Proteomes" id="UP001443914">
    <property type="component" value="Unassembled WGS sequence"/>
</dbReference>
<keyword evidence="3" id="KW-1185">Reference proteome</keyword>
<dbReference type="Pfam" id="PF02458">
    <property type="entry name" value="Transferase"/>
    <property type="match status" value="1"/>
</dbReference>
<protein>
    <submittedName>
        <fullName evidence="2">Uncharacterized protein</fullName>
    </submittedName>
</protein>
<comment type="caution">
    <text evidence="2">The sequence shown here is derived from an EMBL/GenBank/DDBJ whole genome shotgun (WGS) entry which is preliminary data.</text>
</comment>
<dbReference type="InterPro" id="IPR023213">
    <property type="entry name" value="CAT-like_dom_sf"/>
</dbReference>
<dbReference type="AlphaFoldDB" id="A0AAW1JAK0"/>
<dbReference type="PANTHER" id="PTHR31896:SF12">
    <property type="entry name" value="HXXXD-TYPE ACYL-TRANSFERASE FAMILY PROTEIN"/>
    <property type="match status" value="1"/>
</dbReference>
<evidence type="ECO:0000313" key="2">
    <source>
        <dbReference type="EMBL" id="KAK9698861.1"/>
    </source>
</evidence>
<dbReference type="GO" id="GO:0016740">
    <property type="term" value="F:transferase activity"/>
    <property type="evidence" value="ECO:0007669"/>
    <property type="project" value="UniProtKB-KW"/>
</dbReference>
<proteinExistence type="predicted"/>
<sequence>MNHALADATTFWHFWNVWSEIQRANGKPVSISNPPVYERRYPEDYGPNDVFLPFTHPDEFISRHNPLQLTEKLFRFGLKEIQKLKSKANEDIHGPNNKISSFQAVAAFIWRCIIRASNLTPEKATHCKLTANNRSRVSPPLPPSYFGNSVSVILTSTTAGELLESSLGQVGELLNKSVQNHTSEVINDIALKLFESPYVIRRGTLVDSGVNDTVLIVSSPRLDMYGNEFIGLGKPISVRSGFGNKVPGLVTAYAGNQGPGSMDFDICLTADCMKNLESDVEFMDFASSYESL</sequence>
<evidence type="ECO:0000256" key="1">
    <source>
        <dbReference type="ARBA" id="ARBA00022679"/>
    </source>
</evidence>
<gene>
    <name evidence="2" type="ORF">RND81_08G136700</name>
</gene>
<reference evidence="2" key="1">
    <citation type="submission" date="2024-03" db="EMBL/GenBank/DDBJ databases">
        <title>WGS assembly of Saponaria officinalis var. Norfolk2.</title>
        <authorList>
            <person name="Jenkins J."/>
            <person name="Shu S."/>
            <person name="Grimwood J."/>
            <person name="Barry K."/>
            <person name="Goodstein D."/>
            <person name="Schmutz J."/>
            <person name="Leebens-Mack J."/>
            <person name="Osbourn A."/>
        </authorList>
    </citation>
    <scope>NUCLEOTIDE SEQUENCE [LARGE SCALE GENOMIC DNA]</scope>
    <source>
        <strain evidence="2">JIC</strain>
    </source>
</reference>
<dbReference type="PANTHER" id="PTHR31896">
    <property type="entry name" value="FAMILY REGULATORY PROTEIN, PUTATIVE (AFU_ORTHOLOGUE AFUA_3G14730)-RELATED"/>
    <property type="match status" value="1"/>
</dbReference>
<dbReference type="Gene3D" id="3.30.559.10">
    <property type="entry name" value="Chloramphenicol acetyltransferase-like domain"/>
    <property type="match status" value="2"/>
</dbReference>
<dbReference type="EMBL" id="JBDFQZ010000008">
    <property type="protein sequence ID" value="KAK9698861.1"/>
    <property type="molecule type" value="Genomic_DNA"/>
</dbReference>
<dbReference type="InterPro" id="IPR051283">
    <property type="entry name" value="Sec_Metabolite_Acyltrans"/>
</dbReference>
<name>A0AAW1JAK0_SAPOF</name>
<keyword evidence="1" id="KW-0808">Transferase</keyword>
<organism evidence="2 3">
    <name type="scientific">Saponaria officinalis</name>
    <name type="common">Common soapwort</name>
    <name type="synonym">Lychnis saponaria</name>
    <dbReference type="NCBI Taxonomy" id="3572"/>
    <lineage>
        <taxon>Eukaryota</taxon>
        <taxon>Viridiplantae</taxon>
        <taxon>Streptophyta</taxon>
        <taxon>Embryophyta</taxon>
        <taxon>Tracheophyta</taxon>
        <taxon>Spermatophyta</taxon>
        <taxon>Magnoliopsida</taxon>
        <taxon>eudicotyledons</taxon>
        <taxon>Gunneridae</taxon>
        <taxon>Pentapetalae</taxon>
        <taxon>Caryophyllales</taxon>
        <taxon>Caryophyllaceae</taxon>
        <taxon>Caryophylleae</taxon>
        <taxon>Saponaria</taxon>
    </lineage>
</organism>
<evidence type="ECO:0000313" key="3">
    <source>
        <dbReference type="Proteomes" id="UP001443914"/>
    </source>
</evidence>